<evidence type="ECO:0000256" key="2">
    <source>
        <dbReference type="ARBA" id="ARBA00022723"/>
    </source>
</evidence>
<gene>
    <name evidence="7" type="ORF">UB32_00125</name>
</gene>
<dbReference type="InterPro" id="IPR009056">
    <property type="entry name" value="Cyt_c-like_dom"/>
</dbReference>
<keyword evidence="1 4" id="KW-0349">Heme</keyword>
<dbReference type="RefSeq" id="WP_044390180.1">
    <property type="nucleotide sequence ID" value="NZ_JXIQ01000001.1"/>
</dbReference>
<dbReference type="OrthoDB" id="9811395at2"/>
<evidence type="ECO:0000259" key="6">
    <source>
        <dbReference type="PROSITE" id="PS51007"/>
    </source>
</evidence>
<reference evidence="7 8" key="1">
    <citation type="submission" date="2015-01" db="EMBL/GenBank/DDBJ databases">
        <title>Draft genome sequences of the supercritical CO2 tolerant bacteria Bacillus subterraneus MITOT1 and Bacillus cereus MIT0214.</title>
        <authorList>
            <person name="Peet K.C."/>
            <person name="Thompson J.R."/>
        </authorList>
    </citation>
    <scope>NUCLEOTIDE SEQUENCE [LARGE SCALE GENOMIC DNA]</scope>
    <source>
        <strain evidence="7 8">MITOT1</strain>
    </source>
</reference>
<evidence type="ECO:0000256" key="4">
    <source>
        <dbReference type="PROSITE-ProRule" id="PRU00433"/>
    </source>
</evidence>
<keyword evidence="3 4" id="KW-0408">Iron</keyword>
<evidence type="ECO:0000256" key="1">
    <source>
        <dbReference type="ARBA" id="ARBA00022617"/>
    </source>
</evidence>
<dbReference type="AlphaFoldDB" id="A0A0D6ZDP5"/>
<evidence type="ECO:0000256" key="5">
    <source>
        <dbReference type="SAM" id="Phobius"/>
    </source>
</evidence>
<proteinExistence type="predicted"/>
<dbReference type="Pfam" id="PF02433">
    <property type="entry name" value="FixO"/>
    <property type="match status" value="1"/>
</dbReference>
<dbReference type="PROSITE" id="PS51007">
    <property type="entry name" value="CYTC"/>
    <property type="match status" value="1"/>
</dbReference>
<feature type="domain" description="Cytochrome c" evidence="6">
    <location>
        <begin position="49"/>
        <end position="158"/>
    </location>
</feature>
<dbReference type="GO" id="GO:0046872">
    <property type="term" value="F:metal ion binding"/>
    <property type="evidence" value="ECO:0007669"/>
    <property type="project" value="UniProtKB-KW"/>
</dbReference>
<evidence type="ECO:0000313" key="8">
    <source>
        <dbReference type="Proteomes" id="UP000032512"/>
    </source>
</evidence>
<feature type="transmembrane region" description="Helical" evidence="5">
    <location>
        <begin position="7"/>
        <end position="29"/>
    </location>
</feature>
<dbReference type="GO" id="GO:0020037">
    <property type="term" value="F:heme binding"/>
    <property type="evidence" value="ECO:0007669"/>
    <property type="project" value="InterPro"/>
</dbReference>
<evidence type="ECO:0000256" key="3">
    <source>
        <dbReference type="ARBA" id="ARBA00023004"/>
    </source>
</evidence>
<organism evidence="7 8">
    <name type="scientific">Mesobacillus subterraneus</name>
    <dbReference type="NCBI Taxonomy" id="285983"/>
    <lineage>
        <taxon>Bacteria</taxon>
        <taxon>Bacillati</taxon>
        <taxon>Bacillota</taxon>
        <taxon>Bacilli</taxon>
        <taxon>Bacillales</taxon>
        <taxon>Bacillaceae</taxon>
        <taxon>Mesobacillus</taxon>
    </lineage>
</organism>
<dbReference type="InterPro" id="IPR003468">
    <property type="entry name" value="Cyt_c_oxidase_monohaem-su/FixO"/>
</dbReference>
<dbReference type="Gene3D" id="1.10.760.10">
    <property type="entry name" value="Cytochrome c-like domain"/>
    <property type="match status" value="1"/>
</dbReference>
<keyword evidence="2 4" id="KW-0479">Metal-binding</keyword>
<keyword evidence="5" id="KW-1133">Transmembrane helix</keyword>
<dbReference type="PATRIC" id="fig|285983.3.peg.27"/>
<dbReference type="EMBL" id="JXIQ01000001">
    <property type="protein sequence ID" value="KIY23929.1"/>
    <property type="molecule type" value="Genomic_DNA"/>
</dbReference>
<accession>A0A0D6ZDP5</accession>
<comment type="caution">
    <text evidence="7">The sequence shown here is derived from an EMBL/GenBank/DDBJ whole genome shotgun (WGS) entry which is preliminary data.</text>
</comment>
<name>A0A0D6ZDP5_9BACI</name>
<keyword evidence="5" id="KW-0472">Membrane</keyword>
<dbReference type="SUPFAM" id="SSF46626">
    <property type="entry name" value="Cytochrome c"/>
    <property type="match status" value="1"/>
</dbReference>
<dbReference type="InterPro" id="IPR036909">
    <property type="entry name" value="Cyt_c-like_dom_sf"/>
</dbReference>
<sequence length="180" mass="20368">MERKPSAVLMVALILWMFGVAGTVILPLFDQEINSATASGELRNYPEDSAEAKGREIYIQNGCQTCHTQFVRALPADTNQNLGPVSQGGDYKYDLPHLLGSNRTGPDLMWVGLKYNEDWHRQHLIDPQSTSPGSIMPSFDYLTNKELDDLVAYLMSLKPTEERLAEYKKEREEQNSMNDK</sequence>
<keyword evidence="8" id="KW-1185">Reference proteome</keyword>
<dbReference type="Proteomes" id="UP000032512">
    <property type="component" value="Unassembled WGS sequence"/>
</dbReference>
<dbReference type="GO" id="GO:0009055">
    <property type="term" value="F:electron transfer activity"/>
    <property type="evidence" value="ECO:0007669"/>
    <property type="project" value="InterPro"/>
</dbReference>
<keyword evidence="5" id="KW-0812">Transmembrane</keyword>
<protein>
    <recommendedName>
        <fullName evidence="6">Cytochrome c domain-containing protein</fullName>
    </recommendedName>
</protein>
<evidence type="ECO:0000313" key="7">
    <source>
        <dbReference type="EMBL" id="KIY23929.1"/>
    </source>
</evidence>